<evidence type="ECO:0000256" key="1">
    <source>
        <dbReference type="SAM" id="MobiDB-lite"/>
    </source>
</evidence>
<feature type="compositionally biased region" description="Polar residues" evidence="1">
    <location>
        <begin position="152"/>
        <end position="162"/>
    </location>
</feature>
<feature type="region of interest" description="Disordered" evidence="1">
    <location>
        <begin position="42"/>
        <end position="68"/>
    </location>
</feature>
<evidence type="ECO:0000313" key="2">
    <source>
        <dbReference type="EMBL" id="KAG6502754.1"/>
    </source>
</evidence>
<dbReference type="EMBL" id="JACMSC010000010">
    <property type="protein sequence ID" value="KAG6502754.1"/>
    <property type="molecule type" value="Genomic_DNA"/>
</dbReference>
<accession>A0A8J5GE65</accession>
<protein>
    <submittedName>
        <fullName evidence="2">Uncharacterized protein</fullName>
    </submittedName>
</protein>
<feature type="compositionally biased region" description="Basic and acidic residues" evidence="1">
    <location>
        <begin position="45"/>
        <end position="56"/>
    </location>
</feature>
<name>A0A8J5GE65_ZINOF</name>
<dbReference type="AlphaFoldDB" id="A0A8J5GE65"/>
<keyword evidence="3" id="KW-1185">Reference proteome</keyword>
<dbReference type="PANTHER" id="PTHR47820:SF3">
    <property type="entry name" value="OS07G0499800 PROTEIN"/>
    <property type="match status" value="1"/>
</dbReference>
<dbReference type="PANTHER" id="PTHR47820">
    <property type="entry name" value="BNAC05G24000D PROTEIN"/>
    <property type="match status" value="1"/>
</dbReference>
<feature type="region of interest" description="Disordered" evidence="1">
    <location>
        <begin position="148"/>
        <end position="239"/>
    </location>
</feature>
<feature type="compositionally biased region" description="Low complexity" evidence="1">
    <location>
        <begin position="163"/>
        <end position="172"/>
    </location>
</feature>
<dbReference type="Proteomes" id="UP000734854">
    <property type="component" value="Unassembled WGS sequence"/>
</dbReference>
<feature type="compositionally biased region" description="Polar residues" evidence="1">
    <location>
        <begin position="212"/>
        <end position="225"/>
    </location>
</feature>
<gene>
    <name evidence="2" type="ORF">ZIOFF_035041</name>
</gene>
<organism evidence="2 3">
    <name type="scientific">Zingiber officinale</name>
    <name type="common">Ginger</name>
    <name type="synonym">Amomum zingiber</name>
    <dbReference type="NCBI Taxonomy" id="94328"/>
    <lineage>
        <taxon>Eukaryota</taxon>
        <taxon>Viridiplantae</taxon>
        <taxon>Streptophyta</taxon>
        <taxon>Embryophyta</taxon>
        <taxon>Tracheophyta</taxon>
        <taxon>Spermatophyta</taxon>
        <taxon>Magnoliopsida</taxon>
        <taxon>Liliopsida</taxon>
        <taxon>Zingiberales</taxon>
        <taxon>Zingiberaceae</taxon>
        <taxon>Zingiber</taxon>
    </lineage>
</organism>
<proteinExistence type="predicted"/>
<sequence>MASSVARISVSHKWFELAGLSNADALGGCSFNPSHLRKVIAPQRKTADVRSPSPDRSEEDGGSPGILERWESLQARELVTTLDRQAREAEISALATVSQPVSARAKSFLREASDSSFAGTAAASAVDLPRSVRASSLIQMWRGLEADAAVSPKSSPENSGDNATSTAASSSADELFSDNSGDSDSDIAAAPNSSSSSRERTGRVENIVRMLSSGNSTPAVASSPKNPAPAADNTSSDRQYTKDFVAGMEQERRRELAALTELHCATFGLTELSTPMEFDELHKRTAISHPRRNQFLEKQCKDEDSYLADQFNAKRYGSESTYPNTNSSREGNHSTIGSWDERNLCMADLLPSNGWHGEVHQPSGSRRQWTVRRQPMCAGFFQKFADNAEMIELYERVLRSCRSILSRRRVSDSLDSEFCNELNAMVLSLLEMQRKRTFAQDDISNDEDHPFWQKMEECSNNSESVVDIFSSCSTAQNHTMCQSECRKHASSPHRNDLEYTDELRDGIVQIHVELQELRKLVESCLKKQVELHDSIKEDIFDAIRQSSECYLSNREYLEWLSATNRNKRQMLYLFRYSASELVSA</sequence>
<evidence type="ECO:0000313" key="3">
    <source>
        <dbReference type="Proteomes" id="UP000734854"/>
    </source>
</evidence>
<reference evidence="2 3" key="1">
    <citation type="submission" date="2020-08" db="EMBL/GenBank/DDBJ databases">
        <title>Plant Genome Project.</title>
        <authorList>
            <person name="Zhang R.-G."/>
        </authorList>
    </citation>
    <scope>NUCLEOTIDE SEQUENCE [LARGE SCALE GENOMIC DNA]</scope>
    <source>
        <tissue evidence="2">Rhizome</tissue>
    </source>
</reference>
<comment type="caution">
    <text evidence="2">The sequence shown here is derived from an EMBL/GenBank/DDBJ whole genome shotgun (WGS) entry which is preliminary data.</text>
</comment>